<evidence type="ECO:0000313" key="2">
    <source>
        <dbReference type="Proteomes" id="UP000011096"/>
    </source>
</evidence>
<reference evidence="1 2" key="2">
    <citation type="submission" date="2020-04" db="EMBL/GenBank/DDBJ databases">
        <title>Genome sequencing and assembly of multiple isolates from the Colletotrichum gloeosporioides species complex.</title>
        <authorList>
            <person name="Gan P."/>
            <person name="Shirasu K."/>
        </authorList>
    </citation>
    <scope>NUCLEOTIDE SEQUENCE [LARGE SCALE GENOMIC DNA]</scope>
    <source>
        <strain evidence="1 2">Nara gc5</strain>
    </source>
</reference>
<keyword evidence="2" id="KW-1185">Reference proteome</keyword>
<protein>
    <submittedName>
        <fullName evidence="1">Uncharacterized protein</fullName>
    </submittedName>
</protein>
<name>A0A7J6J711_COLFN</name>
<dbReference type="AlphaFoldDB" id="A0A7J6J711"/>
<reference evidence="1 2" key="1">
    <citation type="submission" date="2012-08" db="EMBL/GenBank/DDBJ databases">
        <authorList>
            <person name="Gan P.H.P."/>
            <person name="Ikeda K."/>
            <person name="Irieda H."/>
            <person name="Narusaka M."/>
            <person name="O'Connell R.J."/>
            <person name="Narusaka Y."/>
            <person name="Takano Y."/>
            <person name="Kubo Y."/>
            <person name="Shirasu K."/>
        </authorList>
    </citation>
    <scope>NUCLEOTIDE SEQUENCE [LARGE SCALE GENOMIC DNA]</scope>
    <source>
        <strain evidence="1 2">Nara gc5</strain>
    </source>
</reference>
<evidence type="ECO:0000313" key="1">
    <source>
        <dbReference type="EMBL" id="KAF4485027.1"/>
    </source>
</evidence>
<sequence length="125" mass="14081">MDMVPRRRICADSDPCLRRMCIHFALFSPSGKPLVKTLRDLREPLNIAFFRSGLIASCWNTAHSSDAPENRLQKGLILVPTAAEERAALKSSFRCSGEPTNEPAQLRTDLWRLTISPPRNHRAVL</sequence>
<accession>A0A7J6J711</accession>
<organism evidence="1 2">
    <name type="scientific">Colletotrichum fructicola (strain Nara gc5)</name>
    <name type="common">Anthracnose fungus</name>
    <name type="synonym">Colletotrichum gloeosporioides (strain Nara gc5)</name>
    <dbReference type="NCBI Taxonomy" id="1213859"/>
    <lineage>
        <taxon>Eukaryota</taxon>
        <taxon>Fungi</taxon>
        <taxon>Dikarya</taxon>
        <taxon>Ascomycota</taxon>
        <taxon>Pezizomycotina</taxon>
        <taxon>Sordariomycetes</taxon>
        <taxon>Hypocreomycetidae</taxon>
        <taxon>Glomerellales</taxon>
        <taxon>Glomerellaceae</taxon>
        <taxon>Colletotrichum</taxon>
        <taxon>Colletotrichum gloeosporioides species complex</taxon>
    </lineage>
</organism>
<dbReference type="InParanoid" id="A0A7J6J711"/>
<dbReference type="RefSeq" id="XP_066008819.1">
    <property type="nucleotide sequence ID" value="XM_066151999.1"/>
</dbReference>
<dbReference type="Proteomes" id="UP000011096">
    <property type="component" value="Unassembled WGS sequence"/>
</dbReference>
<dbReference type="EMBL" id="ANPB02000004">
    <property type="protein sequence ID" value="KAF4485027.1"/>
    <property type="molecule type" value="Genomic_DNA"/>
</dbReference>
<dbReference type="GeneID" id="90979993"/>
<proteinExistence type="predicted"/>
<comment type="caution">
    <text evidence="1">The sequence shown here is derived from an EMBL/GenBank/DDBJ whole genome shotgun (WGS) entry which is preliminary data.</text>
</comment>
<gene>
    <name evidence="1" type="ORF">CGGC5_v008329</name>
</gene>